<keyword evidence="4" id="KW-1185">Reference proteome</keyword>
<evidence type="ECO:0000313" key="3">
    <source>
        <dbReference type="EMBL" id="APU15308.1"/>
    </source>
</evidence>
<dbReference type="KEGG" id="acad:UA74_16310"/>
<sequence length="237" mass="25773">MYARPHPGSAKAADGKLLHRLEPDPLAAPVVRRIFTEYVAGWGIFAIAEALTRDDIASPSAHNRSRNPHRSGIAWFKGAIRTILANSRYTGRQVWNKQRKDEALVDVDDVALGHVSKIRRNDPGKGLVDTVVHEPLTTPARRARQHVMAAKEWTATPANDTAPALVRTARLAVLRAVWTADAGQRARERCTTGAGSPPSTAWRTASSGQGPARGRRASGVVMSTSHVDTFDQSGLRR</sequence>
<dbReference type="Proteomes" id="UP000185511">
    <property type="component" value="Chromosome"/>
</dbReference>
<dbReference type="PROSITE" id="PS51737">
    <property type="entry name" value="RECOMBINASE_DNA_BIND"/>
    <property type="match status" value="1"/>
</dbReference>
<evidence type="ECO:0000313" key="4">
    <source>
        <dbReference type="Proteomes" id="UP000185511"/>
    </source>
</evidence>
<feature type="compositionally biased region" description="Polar residues" evidence="1">
    <location>
        <begin position="221"/>
        <end position="237"/>
    </location>
</feature>
<protein>
    <submittedName>
        <fullName evidence="3">Recombinase</fullName>
    </submittedName>
</protein>
<dbReference type="EMBL" id="CP016076">
    <property type="protein sequence ID" value="APU15308.1"/>
    <property type="molecule type" value="Genomic_DNA"/>
</dbReference>
<dbReference type="AlphaFoldDB" id="A0AAC9PSN1"/>
<reference evidence="4" key="1">
    <citation type="submission" date="2016-06" db="EMBL/GenBank/DDBJ databases">
        <title>Complete genome sequence of Actinoalloteichus fjordicus DSM 46855 (=ADI127-17), type strain of the new species Actinoalloteichus fjordicus.</title>
        <authorList>
            <person name="Ruckert C."/>
            <person name="Nouioui I."/>
            <person name="Willmese J."/>
            <person name="van Wezel G."/>
            <person name="Klenk H.-P."/>
            <person name="Kalinowski J."/>
            <person name="Zotchev S.B."/>
        </authorList>
    </citation>
    <scope>NUCLEOTIDE SEQUENCE [LARGE SCALE GENOMIC DNA]</scope>
    <source>
        <strain evidence="4">ADI127-7</strain>
    </source>
</reference>
<feature type="compositionally biased region" description="Polar residues" evidence="1">
    <location>
        <begin position="193"/>
        <end position="209"/>
    </location>
</feature>
<organism evidence="3 4">
    <name type="scientific">Actinoalloteichus fjordicus</name>
    <dbReference type="NCBI Taxonomy" id="1612552"/>
    <lineage>
        <taxon>Bacteria</taxon>
        <taxon>Bacillati</taxon>
        <taxon>Actinomycetota</taxon>
        <taxon>Actinomycetes</taxon>
        <taxon>Pseudonocardiales</taxon>
        <taxon>Pseudonocardiaceae</taxon>
        <taxon>Actinoalloteichus</taxon>
    </lineage>
</organism>
<dbReference type="InterPro" id="IPR011109">
    <property type="entry name" value="DNA_bind_recombinase_dom"/>
</dbReference>
<dbReference type="GO" id="GO:0000150">
    <property type="term" value="F:DNA strand exchange activity"/>
    <property type="evidence" value="ECO:0007669"/>
    <property type="project" value="InterPro"/>
</dbReference>
<dbReference type="GO" id="GO:0003677">
    <property type="term" value="F:DNA binding"/>
    <property type="evidence" value="ECO:0007669"/>
    <property type="project" value="InterPro"/>
</dbReference>
<feature type="region of interest" description="Disordered" evidence="1">
    <location>
        <begin position="185"/>
        <end position="237"/>
    </location>
</feature>
<evidence type="ECO:0000259" key="2">
    <source>
        <dbReference type="PROSITE" id="PS51737"/>
    </source>
</evidence>
<dbReference type="Gene3D" id="3.90.1750.20">
    <property type="entry name" value="Putative Large Serine Recombinase, Chain B, Domain 2"/>
    <property type="match status" value="1"/>
</dbReference>
<proteinExistence type="predicted"/>
<accession>A0AAC9PSN1</accession>
<name>A0AAC9PSN1_9PSEU</name>
<dbReference type="Pfam" id="PF07508">
    <property type="entry name" value="Recombinase"/>
    <property type="match status" value="1"/>
</dbReference>
<gene>
    <name evidence="3" type="ORF">UA74_16310</name>
</gene>
<dbReference type="InterPro" id="IPR038109">
    <property type="entry name" value="DNA_bind_recomb_sf"/>
</dbReference>
<dbReference type="RefSeq" id="WP_075764794.1">
    <property type="nucleotide sequence ID" value="NZ_CP016076.1"/>
</dbReference>
<evidence type="ECO:0000256" key="1">
    <source>
        <dbReference type="SAM" id="MobiDB-lite"/>
    </source>
</evidence>
<feature type="domain" description="Recombinase" evidence="2">
    <location>
        <begin position="7"/>
        <end position="157"/>
    </location>
</feature>